<keyword evidence="4" id="KW-0227">DNA damage</keyword>
<dbReference type="GO" id="GO:0005634">
    <property type="term" value="C:nucleus"/>
    <property type="evidence" value="ECO:0007669"/>
    <property type="project" value="UniProtKB-SubCell"/>
</dbReference>
<evidence type="ECO:0000256" key="3">
    <source>
        <dbReference type="ARBA" id="ARBA00022741"/>
    </source>
</evidence>
<feature type="region of interest" description="Disordered" evidence="8">
    <location>
        <begin position="133"/>
        <end position="164"/>
    </location>
</feature>
<dbReference type="InterPro" id="IPR027417">
    <property type="entry name" value="P-loop_NTPase"/>
</dbReference>
<evidence type="ECO:0000256" key="6">
    <source>
        <dbReference type="ARBA" id="ARBA00023242"/>
    </source>
</evidence>
<gene>
    <name evidence="10" type="ORF">EJ08DRAFT_608274</name>
</gene>
<sequence>MGRLRPPKKKPVVVIPSDDEDEVAPPKSIPIKPRSKRKDAEKKNDDTKASKASPKLTRSRLTAPQKGSQTSKASPSRPDRTINSFFSAAILQKQSQHAISPEKANGNAIEIEEDLIEDDDSFDDELMKLSQTKFGSKYPLPTRKKRKLEEEGSTDSSGLPRGSQLFKKSALSSHRFSDKPSIQQDLRPWTEKYGPVNMEELAVHKKKVQDVRTWLDSVMSGRDRKRLLILKGAAGTGKTTTIRLLSQNLNFGINEWRNPGVSTGEDKLASMSAQFEEFVARTETFGVLDIGTSDGNSDSQVLANQDQGNRIILVEEFPNTFQKSASGPTAFRAAVMQYLESSTPSMDTLFSRQSASQKPITPIVMIISETLISTATASADSFTTYRLLGTEITNHPGTTVIEFNPIAQTFMSKALELVIRKESRESGRRKAPGTSVLKHLSEAGDIRSAISTLEFLCLRGGGDEDWSGKVKFTKTKRASTDAPMSKMETDSLEIITQRESTLGIFHAVGKVVYNKRELHPATDTAPPQPPTHLPQHARPKISEVNVDTLINELGTEISTFIATLHENYVLSCQGLDSEETLEHINGCIDALSDADLLSPDRFNNNTNRITYQGTAGDNLRQDEILFHTAVRGMLFNLPHPVKRIAPPPGLRNTRGAASVGGSGIAYKMYYPVSERLWRRKEEIGGMIDSVVGKIQNGQLWAASKEAASSSTTLTGVEAWRKNRFADTSKTPANAGTPTKTDDNTAYPTALLGTGSSAKVEMLLETLPYMYAIQKRKTNLGFNNSFKDIEKITKVSGNSRPLDAEDEEDDEEEVEIGAEEQWSTDKPDDVTKSPKKKKFGLVGKKDDVEGVMKGKMEGLVLEDDDIEDD</sequence>
<evidence type="ECO:0000313" key="11">
    <source>
        <dbReference type="Proteomes" id="UP000800235"/>
    </source>
</evidence>
<dbReference type="Proteomes" id="UP000800235">
    <property type="component" value="Unassembled WGS sequence"/>
</dbReference>
<feature type="domain" description="Checkpoint protein RAD24-like helical bundle" evidence="9">
    <location>
        <begin position="499"/>
        <end position="623"/>
    </location>
</feature>
<evidence type="ECO:0000256" key="1">
    <source>
        <dbReference type="ARBA" id="ARBA00004123"/>
    </source>
</evidence>
<evidence type="ECO:0000256" key="8">
    <source>
        <dbReference type="SAM" id="MobiDB-lite"/>
    </source>
</evidence>
<comment type="similarity">
    <text evidence="2">Belongs to the rad17/RAD24 family.</text>
</comment>
<dbReference type="PANTHER" id="PTHR12172:SF0">
    <property type="entry name" value="CELL CYCLE CHECKPOINT PROTEIN RAD17"/>
    <property type="match status" value="1"/>
</dbReference>
<dbReference type="GO" id="GO:0005524">
    <property type="term" value="F:ATP binding"/>
    <property type="evidence" value="ECO:0007669"/>
    <property type="project" value="UniProtKB-KW"/>
</dbReference>
<dbReference type="GO" id="GO:0000077">
    <property type="term" value="P:DNA damage checkpoint signaling"/>
    <property type="evidence" value="ECO:0007669"/>
    <property type="project" value="TreeGrafter"/>
</dbReference>
<keyword evidence="11" id="KW-1185">Reference proteome</keyword>
<evidence type="ECO:0000256" key="7">
    <source>
        <dbReference type="ARBA" id="ARBA00023306"/>
    </source>
</evidence>
<feature type="compositionally biased region" description="Basic and acidic residues" evidence="8">
    <location>
        <begin position="38"/>
        <end position="49"/>
    </location>
</feature>
<feature type="compositionally biased region" description="Basic residues" evidence="8">
    <location>
        <begin position="1"/>
        <end position="11"/>
    </location>
</feature>
<protein>
    <submittedName>
        <fullName evidence="10">Rad17-domain-containing protein</fullName>
    </submittedName>
</protein>
<dbReference type="GO" id="GO:0006281">
    <property type="term" value="P:DNA repair"/>
    <property type="evidence" value="ECO:0007669"/>
    <property type="project" value="InterPro"/>
</dbReference>
<dbReference type="EMBL" id="MU007023">
    <property type="protein sequence ID" value="KAF2432960.1"/>
    <property type="molecule type" value="Genomic_DNA"/>
</dbReference>
<comment type="subcellular location">
    <subcellularLocation>
        <location evidence="1">Nucleus</location>
    </subcellularLocation>
</comment>
<feature type="region of interest" description="Disordered" evidence="8">
    <location>
        <begin position="1"/>
        <end position="88"/>
    </location>
</feature>
<feature type="compositionally biased region" description="Polar residues" evidence="8">
    <location>
        <begin position="59"/>
        <end position="74"/>
    </location>
</feature>
<accession>A0A9P4NWI1</accession>
<feature type="compositionally biased region" description="Basic and acidic residues" evidence="8">
    <location>
        <begin position="822"/>
        <end position="831"/>
    </location>
</feature>
<dbReference type="SUPFAM" id="SSF52540">
    <property type="entry name" value="P-loop containing nucleoside triphosphate hydrolases"/>
    <property type="match status" value="1"/>
</dbReference>
<keyword evidence="3" id="KW-0547">Nucleotide-binding</keyword>
<evidence type="ECO:0000256" key="4">
    <source>
        <dbReference type="ARBA" id="ARBA00022763"/>
    </source>
</evidence>
<feature type="compositionally biased region" description="Polar residues" evidence="8">
    <location>
        <begin position="727"/>
        <end position="746"/>
    </location>
</feature>
<evidence type="ECO:0000313" key="10">
    <source>
        <dbReference type="EMBL" id="KAF2432960.1"/>
    </source>
</evidence>
<evidence type="ECO:0000256" key="2">
    <source>
        <dbReference type="ARBA" id="ARBA00006168"/>
    </source>
</evidence>
<evidence type="ECO:0000256" key="5">
    <source>
        <dbReference type="ARBA" id="ARBA00022840"/>
    </source>
</evidence>
<evidence type="ECO:0000259" key="9">
    <source>
        <dbReference type="Pfam" id="PF25812"/>
    </source>
</evidence>
<dbReference type="GO" id="GO:0003682">
    <property type="term" value="F:chromatin binding"/>
    <property type="evidence" value="ECO:0007669"/>
    <property type="project" value="TreeGrafter"/>
</dbReference>
<dbReference type="GO" id="GO:0033314">
    <property type="term" value="P:mitotic DNA replication checkpoint signaling"/>
    <property type="evidence" value="ECO:0007669"/>
    <property type="project" value="TreeGrafter"/>
</dbReference>
<name>A0A9P4NWI1_9PEZI</name>
<dbReference type="Gene3D" id="3.40.50.300">
    <property type="entry name" value="P-loop containing nucleotide triphosphate hydrolases"/>
    <property type="match status" value="1"/>
</dbReference>
<organism evidence="10 11">
    <name type="scientific">Tothia fuscella</name>
    <dbReference type="NCBI Taxonomy" id="1048955"/>
    <lineage>
        <taxon>Eukaryota</taxon>
        <taxon>Fungi</taxon>
        <taxon>Dikarya</taxon>
        <taxon>Ascomycota</taxon>
        <taxon>Pezizomycotina</taxon>
        <taxon>Dothideomycetes</taxon>
        <taxon>Pleosporomycetidae</taxon>
        <taxon>Venturiales</taxon>
        <taxon>Cylindrosympodiaceae</taxon>
        <taxon>Tothia</taxon>
    </lineage>
</organism>
<keyword evidence="5" id="KW-0067">ATP-binding</keyword>
<dbReference type="Pfam" id="PF25812">
    <property type="entry name" value="RAD24_helical"/>
    <property type="match status" value="1"/>
</dbReference>
<keyword evidence="7" id="KW-0131">Cell cycle</keyword>
<keyword evidence="6" id="KW-0539">Nucleus</keyword>
<dbReference type="AlphaFoldDB" id="A0A9P4NWI1"/>
<reference evidence="10" key="1">
    <citation type="journal article" date="2020" name="Stud. Mycol.">
        <title>101 Dothideomycetes genomes: a test case for predicting lifestyles and emergence of pathogens.</title>
        <authorList>
            <person name="Haridas S."/>
            <person name="Albert R."/>
            <person name="Binder M."/>
            <person name="Bloem J."/>
            <person name="Labutti K."/>
            <person name="Salamov A."/>
            <person name="Andreopoulos B."/>
            <person name="Baker S."/>
            <person name="Barry K."/>
            <person name="Bills G."/>
            <person name="Bluhm B."/>
            <person name="Cannon C."/>
            <person name="Castanera R."/>
            <person name="Culley D."/>
            <person name="Daum C."/>
            <person name="Ezra D."/>
            <person name="Gonzalez J."/>
            <person name="Henrissat B."/>
            <person name="Kuo A."/>
            <person name="Liang C."/>
            <person name="Lipzen A."/>
            <person name="Lutzoni F."/>
            <person name="Magnuson J."/>
            <person name="Mondo S."/>
            <person name="Nolan M."/>
            <person name="Ohm R."/>
            <person name="Pangilinan J."/>
            <person name="Park H.-J."/>
            <person name="Ramirez L."/>
            <person name="Alfaro M."/>
            <person name="Sun H."/>
            <person name="Tritt A."/>
            <person name="Yoshinaga Y."/>
            <person name="Zwiers L.-H."/>
            <person name="Turgeon B."/>
            <person name="Goodwin S."/>
            <person name="Spatafora J."/>
            <person name="Crous P."/>
            <person name="Grigoriev I."/>
        </authorList>
    </citation>
    <scope>NUCLEOTIDE SEQUENCE</scope>
    <source>
        <strain evidence="10">CBS 130266</strain>
    </source>
</reference>
<dbReference type="Pfam" id="PF03215">
    <property type="entry name" value="Rad17"/>
    <property type="match status" value="1"/>
</dbReference>
<proteinExistence type="inferred from homology"/>
<feature type="region of interest" description="Disordered" evidence="8">
    <location>
        <begin position="724"/>
        <end position="747"/>
    </location>
</feature>
<dbReference type="InterPro" id="IPR004582">
    <property type="entry name" value="Checkpoint_prot_Rad17_Rad24"/>
</dbReference>
<dbReference type="InterPro" id="IPR057927">
    <property type="entry name" value="RAD24-like_helical"/>
</dbReference>
<dbReference type="OrthoDB" id="10265971at2759"/>
<feature type="region of interest" description="Disordered" evidence="8">
    <location>
        <begin position="796"/>
        <end position="837"/>
    </location>
</feature>
<dbReference type="PANTHER" id="PTHR12172">
    <property type="entry name" value="CELL CYCLE CHECKPOINT PROTEIN RAD17"/>
    <property type="match status" value="1"/>
</dbReference>
<feature type="compositionally biased region" description="Acidic residues" evidence="8">
    <location>
        <begin position="803"/>
        <end position="817"/>
    </location>
</feature>
<dbReference type="GO" id="GO:0003689">
    <property type="term" value="F:DNA clamp loader activity"/>
    <property type="evidence" value="ECO:0007669"/>
    <property type="project" value="TreeGrafter"/>
</dbReference>
<comment type="caution">
    <text evidence="10">The sequence shown here is derived from an EMBL/GenBank/DDBJ whole genome shotgun (WGS) entry which is preliminary data.</text>
</comment>